<dbReference type="OrthoDB" id="444631at2759"/>
<evidence type="ECO:0000313" key="9">
    <source>
        <dbReference type="EMBL" id="TID06508.1"/>
    </source>
</evidence>
<gene>
    <name evidence="9" type="ORF">CH35J_000726</name>
</gene>
<proteinExistence type="inferred from homology"/>
<feature type="transmembrane region" description="Helical" evidence="7">
    <location>
        <begin position="198"/>
        <end position="220"/>
    </location>
</feature>
<organism evidence="9 10">
    <name type="scientific">Colletotrichum higginsianum</name>
    <dbReference type="NCBI Taxonomy" id="80884"/>
    <lineage>
        <taxon>Eukaryota</taxon>
        <taxon>Fungi</taxon>
        <taxon>Dikarya</taxon>
        <taxon>Ascomycota</taxon>
        <taxon>Pezizomycotina</taxon>
        <taxon>Sordariomycetes</taxon>
        <taxon>Hypocreomycetidae</taxon>
        <taxon>Glomerellales</taxon>
        <taxon>Glomerellaceae</taxon>
        <taxon>Colletotrichum</taxon>
        <taxon>Colletotrichum destructivum species complex</taxon>
    </lineage>
</organism>
<dbReference type="EMBL" id="MWPZ01000001">
    <property type="protein sequence ID" value="TID06508.1"/>
    <property type="molecule type" value="Genomic_DNA"/>
</dbReference>
<protein>
    <recommendedName>
        <fullName evidence="8">Rhodopsin domain-containing protein</fullName>
    </recommendedName>
</protein>
<keyword evidence="4 7" id="KW-0472">Membrane</keyword>
<dbReference type="GO" id="GO:0016020">
    <property type="term" value="C:membrane"/>
    <property type="evidence" value="ECO:0007669"/>
    <property type="project" value="UniProtKB-SubCell"/>
</dbReference>
<keyword evidence="2 7" id="KW-0812">Transmembrane</keyword>
<comment type="similarity">
    <text evidence="5">Belongs to the SAT4 family.</text>
</comment>
<comment type="caution">
    <text evidence="9">The sequence shown here is derived from an EMBL/GenBank/DDBJ whole genome shotgun (WGS) entry which is preliminary data.</text>
</comment>
<evidence type="ECO:0000256" key="7">
    <source>
        <dbReference type="SAM" id="Phobius"/>
    </source>
</evidence>
<dbReference type="AlphaFoldDB" id="A0A4T0WID5"/>
<comment type="subcellular location">
    <subcellularLocation>
        <location evidence="1">Membrane</location>
        <topology evidence="1">Multi-pass membrane protein</topology>
    </subcellularLocation>
</comment>
<feature type="domain" description="Rhodopsin" evidence="8">
    <location>
        <begin position="55"/>
        <end position="299"/>
    </location>
</feature>
<evidence type="ECO:0000259" key="8">
    <source>
        <dbReference type="Pfam" id="PF20684"/>
    </source>
</evidence>
<evidence type="ECO:0000256" key="2">
    <source>
        <dbReference type="ARBA" id="ARBA00022692"/>
    </source>
</evidence>
<evidence type="ECO:0000256" key="5">
    <source>
        <dbReference type="ARBA" id="ARBA00038359"/>
    </source>
</evidence>
<dbReference type="InterPro" id="IPR052337">
    <property type="entry name" value="SAT4-like"/>
</dbReference>
<feature type="region of interest" description="Disordered" evidence="6">
    <location>
        <begin position="464"/>
        <end position="520"/>
    </location>
</feature>
<feature type="transmembrane region" description="Helical" evidence="7">
    <location>
        <begin position="232"/>
        <end position="250"/>
    </location>
</feature>
<dbReference type="PANTHER" id="PTHR33048:SF47">
    <property type="entry name" value="INTEGRAL MEMBRANE PROTEIN-RELATED"/>
    <property type="match status" value="1"/>
</dbReference>
<dbReference type="InterPro" id="IPR049326">
    <property type="entry name" value="Rhodopsin_dom_fungi"/>
</dbReference>
<name>A0A4T0WID5_9PEZI</name>
<keyword evidence="3 7" id="KW-1133">Transmembrane helix</keyword>
<evidence type="ECO:0000313" key="10">
    <source>
        <dbReference type="Proteomes" id="UP000305883"/>
    </source>
</evidence>
<sequence>MASGVIAGLLARSHAPSPSPKMPADVLKEIDDTDVPFFMAGILLPHAVCTLLILARVVSRVWVLRKWFIDDTLIILSWLFSTALCIVYGITATTPSLLGAPPNEAADAVLKDANPYIMRTYLGLIYYQLCLCLTKLSILAFYLRVFVSRQRERYLAWATVAFVLLYGAPMLLMSFLQCHPAPGQFFGQPMMCFGFPDLLISSASLHSATDAWLILMVVPCVMRLDLPRRQKVALGFVMSLGVFVIVASMIRLQLSLHLHYRPNSAAIRNTLGFFVMTVLECDIALICASAPTLRPLLARLFPGLVNSAKKRSLEAADGQSFDLTSLTYHGYPWSTSSTPFTRSRNASVASHLNKTRMPVPPVPALTMAQRTATTLSPGNWIAGTAPRTRDRHCGNDRRPMSDETWAMKRSSSIYSQDSVWEGFGDDDLERQGVILKTMRVSLHSEYIAQPDLDLGRTEPLKINRMSPASGLSGDTWVADRSSSGTKNESIDGALASRLPKEEDNGKPEVPPRSPLRDSRR</sequence>
<evidence type="ECO:0000256" key="3">
    <source>
        <dbReference type="ARBA" id="ARBA00022989"/>
    </source>
</evidence>
<evidence type="ECO:0000256" key="6">
    <source>
        <dbReference type="SAM" id="MobiDB-lite"/>
    </source>
</evidence>
<feature type="transmembrane region" description="Helical" evidence="7">
    <location>
        <begin position="37"/>
        <end position="55"/>
    </location>
</feature>
<evidence type="ECO:0000256" key="4">
    <source>
        <dbReference type="ARBA" id="ARBA00023136"/>
    </source>
</evidence>
<evidence type="ECO:0000256" key="1">
    <source>
        <dbReference type="ARBA" id="ARBA00004141"/>
    </source>
</evidence>
<dbReference type="Pfam" id="PF20684">
    <property type="entry name" value="Fung_rhodopsin"/>
    <property type="match status" value="1"/>
</dbReference>
<feature type="transmembrane region" description="Helical" evidence="7">
    <location>
        <begin position="67"/>
        <end position="90"/>
    </location>
</feature>
<feature type="transmembrane region" description="Helical" evidence="7">
    <location>
        <begin position="125"/>
        <end position="147"/>
    </location>
</feature>
<dbReference type="Proteomes" id="UP000305883">
    <property type="component" value="Unassembled WGS sequence"/>
</dbReference>
<feature type="compositionally biased region" description="Basic and acidic residues" evidence="6">
    <location>
        <begin position="387"/>
        <end position="401"/>
    </location>
</feature>
<dbReference type="PANTHER" id="PTHR33048">
    <property type="entry name" value="PTH11-LIKE INTEGRAL MEMBRANE PROTEIN (AFU_ORTHOLOGUE AFUA_5G11245)"/>
    <property type="match status" value="1"/>
</dbReference>
<accession>A0A4T0WID5</accession>
<feature type="transmembrane region" description="Helical" evidence="7">
    <location>
        <begin position="154"/>
        <end position="176"/>
    </location>
</feature>
<feature type="region of interest" description="Disordered" evidence="6">
    <location>
        <begin position="376"/>
        <end position="401"/>
    </location>
</feature>
<reference evidence="9 10" key="1">
    <citation type="journal article" date="2019" name="Genome Biol. Evol.">
        <title>Genomic Plasticity Mediated by Transposable Elements in the Plant Pathogenic Fungus Colletotrichum higginsianum.</title>
        <authorList>
            <person name="Tsushima A."/>
            <person name="Gan P."/>
            <person name="Kumakura N."/>
            <person name="Narusaka M."/>
            <person name="Takano Y."/>
            <person name="Narusaka Y."/>
            <person name="Shirasu K."/>
        </authorList>
    </citation>
    <scope>NUCLEOTIDE SEQUENCE [LARGE SCALE GENOMIC DNA]</scope>
    <source>
        <strain evidence="9 10">MAFF305635-RFP</strain>
    </source>
</reference>